<comment type="caution">
    <text evidence="1">The sequence shown here is derived from an EMBL/GenBank/DDBJ whole genome shotgun (WGS) entry which is preliminary data.</text>
</comment>
<evidence type="ECO:0000313" key="1">
    <source>
        <dbReference type="EMBL" id="RBP66738.1"/>
    </source>
</evidence>
<organism evidence="1 2">
    <name type="scientific">Alkalibaculum bacchi</name>
    <dbReference type="NCBI Taxonomy" id="645887"/>
    <lineage>
        <taxon>Bacteria</taxon>
        <taxon>Bacillati</taxon>
        <taxon>Bacillota</taxon>
        <taxon>Clostridia</taxon>
        <taxon>Eubacteriales</taxon>
        <taxon>Eubacteriaceae</taxon>
        <taxon>Alkalibaculum</taxon>
    </lineage>
</organism>
<evidence type="ECO:0000313" key="2">
    <source>
        <dbReference type="Proteomes" id="UP000253490"/>
    </source>
</evidence>
<reference evidence="1 2" key="1">
    <citation type="submission" date="2018-06" db="EMBL/GenBank/DDBJ databases">
        <title>Genomic Encyclopedia of Type Strains, Phase IV (KMG-IV): sequencing the most valuable type-strain genomes for metagenomic binning, comparative biology and taxonomic classification.</title>
        <authorList>
            <person name="Goeker M."/>
        </authorList>
    </citation>
    <scope>NUCLEOTIDE SEQUENCE [LARGE SCALE GENOMIC DNA]</scope>
    <source>
        <strain evidence="1 2">DSM 22112</strain>
    </source>
</reference>
<protein>
    <submittedName>
        <fullName evidence="1">Uncharacterized protein</fullName>
    </submittedName>
</protein>
<sequence length="33" mass="3982">MLYILYFELTRADAIFIIYVSAYKKLYRIDAFG</sequence>
<dbReference type="AlphaFoldDB" id="A0A366ICW8"/>
<name>A0A366ICW8_9FIRM</name>
<keyword evidence="2" id="KW-1185">Reference proteome</keyword>
<accession>A0A366ICW8</accession>
<dbReference type="Proteomes" id="UP000253490">
    <property type="component" value="Unassembled WGS sequence"/>
</dbReference>
<dbReference type="EMBL" id="QNRX01000005">
    <property type="protein sequence ID" value="RBP66738.1"/>
    <property type="molecule type" value="Genomic_DNA"/>
</dbReference>
<proteinExistence type="predicted"/>
<gene>
    <name evidence="1" type="ORF">DES36_105119</name>
</gene>